<dbReference type="GeneID" id="34220726"/>
<dbReference type="CDD" id="cd10787">
    <property type="entry name" value="LamB_YcsF_like"/>
    <property type="match status" value="1"/>
</dbReference>
<dbReference type="GO" id="GO:0005524">
    <property type="term" value="F:ATP binding"/>
    <property type="evidence" value="ECO:0007669"/>
    <property type="project" value="UniProtKB-UniRule"/>
</dbReference>
<reference evidence="2 3" key="1">
    <citation type="submission" date="2014-07" db="EMBL/GenBank/DDBJ databases">
        <title>Complete genome sequence of a moderately halophilic bacterium Terribacillus aidingensis MP602, isolated from Cryptomeria fortunei in Tianmu mountain in China.</title>
        <authorList>
            <person name="Wang Y."/>
            <person name="Lu P."/>
            <person name="Zhang L."/>
        </authorList>
    </citation>
    <scope>NUCLEOTIDE SEQUENCE [LARGE SCALE GENOMIC DNA]</scope>
    <source>
        <strain evidence="2 3">MP602</strain>
    </source>
</reference>
<comment type="catalytic activity">
    <reaction evidence="1">
        <text>5-oxo-L-proline + ATP + 2 H2O = L-glutamate + ADP + phosphate + H(+)</text>
        <dbReference type="Rhea" id="RHEA:10348"/>
        <dbReference type="ChEBI" id="CHEBI:15377"/>
        <dbReference type="ChEBI" id="CHEBI:15378"/>
        <dbReference type="ChEBI" id="CHEBI:29985"/>
        <dbReference type="ChEBI" id="CHEBI:30616"/>
        <dbReference type="ChEBI" id="CHEBI:43474"/>
        <dbReference type="ChEBI" id="CHEBI:58402"/>
        <dbReference type="ChEBI" id="CHEBI:456216"/>
        <dbReference type="EC" id="3.5.2.9"/>
    </reaction>
</comment>
<comment type="subunit">
    <text evidence="1">Forms a complex composed of PxpA, PxpB and PxpC.</text>
</comment>
<dbReference type="Proteomes" id="UP000027980">
    <property type="component" value="Chromosome"/>
</dbReference>
<dbReference type="RefSeq" id="WP_038563271.1">
    <property type="nucleotide sequence ID" value="NZ_CP008876.1"/>
</dbReference>
<dbReference type="HOGENOM" id="CLU_069535_0_0_9"/>
<sequence length="257" mass="27504">MKTIDLNSDLGESFGAYTIGNDHEVLKYISSANIACGFHAGDHNVMLETVKTAAELGVGIGAHPGFPDLAGFGRREMKLSPKEIYNLVVYQVGAIQGAAKACGTYVQHVKPHGALYNMASKDSAIAEAIATAVYAVDPKLVLFGLAGSELVRAGEKAGLSVAQEVFADRTYQADGTLTPRSQANAMIHDVTVAVDRVIRMIQEGKVTAVDGTDIAIQADTICVHGDEPEALQFVQQLRERLQAEQITIQNFGVEHHE</sequence>
<dbReference type="NCBIfam" id="NF003816">
    <property type="entry name" value="PRK05406.1-5"/>
    <property type="match status" value="1"/>
</dbReference>
<dbReference type="GO" id="GO:0005975">
    <property type="term" value="P:carbohydrate metabolic process"/>
    <property type="evidence" value="ECO:0007669"/>
    <property type="project" value="InterPro"/>
</dbReference>
<dbReference type="InterPro" id="IPR011330">
    <property type="entry name" value="Glyco_hydro/deAcase_b/a-brl"/>
</dbReference>
<dbReference type="PANTHER" id="PTHR30292:SF0">
    <property type="entry name" value="5-OXOPROLINASE SUBUNIT A"/>
    <property type="match status" value="1"/>
</dbReference>
<gene>
    <name evidence="1" type="primary">pxpA</name>
    <name evidence="2" type="ORF">GZ22_13490</name>
</gene>
<dbReference type="SUPFAM" id="SSF88713">
    <property type="entry name" value="Glycoside hydrolase/deacetylase"/>
    <property type="match status" value="1"/>
</dbReference>
<protein>
    <recommendedName>
        <fullName evidence="1">5-oxoprolinase subunit A</fullName>
        <shortName evidence="1">5-OPase subunit A</shortName>
        <ecNumber evidence="1">3.5.2.9</ecNumber>
    </recommendedName>
    <alternativeName>
        <fullName evidence="1">5-oxoprolinase (ATP-hydrolyzing) subunit A</fullName>
    </alternativeName>
</protein>
<evidence type="ECO:0000313" key="2">
    <source>
        <dbReference type="EMBL" id="AIF67545.1"/>
    </source>
</evidence>
<evidence type="ECO:0000256" key="1">
    <source>
        <dbReference type="HAMAP-Rule" id="MF_00691"/>
    </source>
</evidence>
<comment type="function">
    <text evidence="1">Catalyzes the cleavage of 5-oxoproline to form L-glutamate coupled to the hydrolysis of ATP to ADP and inorganic phosphate.</text>
</comment>
<keyword evidence="1" id="KW-0547">Nucleotide-binding</keyword>
<dbReference type="GO" id="GO:0017168">
    <property type="term" value="F:5-oxoprolinase (ATP-hydrolyzing) activity"/>
    <property type="evidence" value="ECO:0007669"/>
    <property type="project" value="UniProtKB-UniRule"/>
</dbReference>
<dbReference type="NCBIfam" id="NF003814">
    <property type="entry name" value="PRK05406.1-3"/>
    <property type="match status" value="1"/>
</dbReference>
<proteinExistence type="inferred from homology"/>
<dbReference type="KEGG" id="tap:GZ22_13490"/>
<organism evidence="2 3">
    <name type="scientific">Terribacillus saccharophilus</name>
    <dbReference type="NCBI Taxonomy" id="361277"/>
    <lineage>
        <taxon>Bacteria</taxon>
        <taxon>Bacillati</taxon>
        <taxon>Bacillota</taxon>
        <taxon>Bacilli</taxon>
        <taxon>Bacillales</taxon>
        <taxon>Bacillaceae</taxon>
        <taxon>Terribacillus</taxon>
    </lineage>
</organism>
<name>A0A075LL89_9BACI</name>
<dbReference type="EC" id="3.5.2.9" evidence="1"/>
<comment type="similarity">
    <text evidence="1">Belongs to the LamB/PxpA family.</text>
</comment>
<dbReference type="Gene3D" id="3.20.20.370">
    <property type="entry name" value="Glycoside hydrolase/deacetylase"/>
    <property type="match status" value="1"/>
</dbReference>
<keyword evidence="1" id="KW-0378">Hydrolase</keyword>
<dbReference type="HAMAP" id="MF_00691">
    <property type="entry name" value="PxpA"/>
    <property type="match status" value="1"/>
</dbReference>
<accession>A0A075LL89</accession>
<evidence type="ECO:0000313" key="3">
    <source>
        <dbReference type="Proteomes" id="UP000027980"/>
    </source>
</evidence>
<dbReference type="AlphaFoldDB" id="A0A075LL89"/>
<keyword evidence="1" id="KW-0067">ATP-binding</keyword>
<dbReference type="OrthoDB" id="9773478at2"/>
<dbReference type="Pfam" id="PF03746">
    <property type="entry name" value="LamB_YcsF"/>
    <property type="match status" value="1"/>
</dbReference>
<dbReference type="InterPro" id="IPR005501">
    <property type="entry name" value="LamB/YcsF/PxpA-like"/>
</dbReference>
<dbReference type="PANTHER" id="PTHR30292">
    <property type="entry name" value="UNCHARACTERIZED PROTEIN YBGL-RELATED"/>
    <property type="match status" value="1"/>
</dbReference>
<dbReference type="EMBL" id="CP008876">
    <property type="protein sequence ID" value="AIF67545.1"/>
    <property type="molecule type" value="Genomic_DNA"/>
</dbReference>